<feature type="transmembrane region" description="Helical" evidence="2">
    <location>
        <begin position="12"/>
        <end position="34"/>
    </location>
</feature>
<evidence type="ECO:0000313" key="4">
    <source>
        <dbReference type="EMBL" id="MBE1579381.1"/>
    </source>
</evidence>
<evidence type="ECO:0000256" key="1">
    <source>
        <dbReference type="SAM" id="MobiDB-lite"/>
    </source>
</evidence>
<feature type="transmembrane region" description="Helical" evidence="2">
    <location>
        <begin position="113"/>
        <end position="132"/>
    </location>
</feature>
<feature type="region of interest" description="Disordered" evidence="1">
    <location>
        <begin position="147"/>
        <end position="171"/>
    </location>
</feature>
<feature type="compositionally biased region" description="Basic and acidic residues" evidence="1">
    <location>
        <begin position="155"/>
        <end position="171"/>
    </location>
</feature>
<dbReference type="InterPro" id="IPR025509">
    <property type="entry name" value="DUF4396"/>
</dbReference>
<accession>A0ABR9LFB7</accession>
<dbReference type="EMBL" id="JADBEJ010000005">
    <property type="protein sequence ID" value="MBE1579381.1"/>
    <property type="molecule type" value="Genomic_DNA"/>
</dbReference>
<dbReference type="Pfam" id="PF14342">
    <property type="entry name" value="DUF4396"/>
    <property type="match status" value="1"/>
</dbReference>
<reference evidence="4 5" key="1">
    <citation type="submission" date="2020-10" db="EMBL/GenBank/DDBJ databases">
        <title>Sequencing the genomes of 1000 actinobacteria strains.</title>
        <authorList>
            <person name="Klenk H.-P."/>
        </authorList>
    </citation>
    <scope>NUCLEOTIDE SEQUENCE [LARGE SCALE GENOMIC DNA]</scope>
    <source>
        <strain evidence="4 5">DSM 46661</strain>
    </source>
</reference>
<gene>
    <name evidence="4" type="ORF">H4W30_006441</name>
</gene>
<organism evidence="4 5">
    <name type="scientific">Amycolatopsis roodepoortensis</name>
    <dbReference type="NCBI Taxonomy" id="700274"/>
    <lineage>
        <taxon>Bacteria</taxon>
        <taxon>Bacillati</taxon>
        <taxon>Actinomycetota</taxon>
        <taxon>Actinomycetes</taxon>
        <taxon>Pseudonocardiales</taxon>
        <taxon>Pseudonocardiaceae</taxon>
        <taxon>Amycolatopsis</taxon>
    </lineage>
</organism>
<evidence type="ECO:0000313" key="5">
    <source>
        <dbReference type="Proteomes" id="UP000656548"/>
    </source>
</evidence>
<feature type="domain" description="DUF4396" evidence="3">
    <location>
        <begin position="9"/>
        <end position="141"/>
    </location>
</feature>
<keyword evidence="2" id="KW-0472">Membrane</keyword>
<dbReference type="Proteomes" id="UP000656548">
    <property type="component" value="Unassembled WGS sequence"/>
</dbReference>
<keyword evidence="2" id="KW-0812">Transmembrane</keyword>
<keyword evidence="5" id="KW-1185">Reference proteome</keyword>
<feature type="transmembrane region" description="Helical" evidence="2">
    <location>
        <begin position="40"/>
        <end position="60"/>
    </location>
</feature>
<comment type="caution">
    <text evidence="4">The sequence shown here is derived from an EMBL/GenBank/DDBJ whole genome shotgun (WGS) entry which is preliminary data.</text>
</comment>
<keyword evidence="2" id="KW-1133">Transmembrane helix</keyword>
<protein>
    <recommendedName>
        <fullName evidence="3">DUF4396 domain-containing protein</fullName>
    </recommendedName>
</protein>
<sequence>MNETRPGASWSMAASATLHCLTGCAIGEVLGMVIGTALGLGNVATIILAVALAFVFGYALTMRGVLKSGLPFGAALKVALAADTVSIAVMEIVDNGIMLVVPGAMEAGLASLLFWGALAFALAVAFVLTVPVNKWMIGRGLGHAKVHAHHGGHGGHGDHSGHEGHEGHHAH</sequence>
<name>A0ABR9LFB7_9PSEU</name>
<evidence type="ECO:0000259" key="3">
    <source>
        <dbReference type="Pfam" id="PF14342"/>
    </source>
</evidence>
<evidence type="ECO:0000256" key="2">
    <source>
        <dbReference type="SAM" id="Phobius"/>
    </source>
</evidence>
<proteinExistence type="predicted"/>